<evidence type="ECO:0000313" key="2">
    <source>
        <dbReference type="Proteomes" id="UP000092565"/>
    </source>
</evidence>
<dbReference type="EMBL" id="CP015124">
    <property type="protein sequence ID" value="ANP38195.1"/>
    <property type="molecule type" value="Genomic_DNA"/>
</dbReference>
<gene>
    <name evidence="1" type="ORF">JL2886_03316</name>
</gene>
<dbReference type="Proteomes" id="UP000092565">
    <property type="component" value="Chromosome"/>
</dbReference>
<name>A0A1B0ZVJ6_9RHOB</name>
<protein>
    <submittedName>
        <fullName evidence="1">Uncharacterized protein</fullName>
    </submittedName>
</protein>
<evidence type="ECO:0000313" key="1">
    <source>
        <dbReference type="EMBL" id="ANP38195.1"/>
    </source>
</evidence>
<dbReference type="AlphaFoldDB" id="A0A1B0ZVJ6"/>
<accession>A0A1B0ZVJ6</accession>
<sequence length="37" mass="3886">MKRFQCHLCSSLIGSKVVVSGLPLLPAEALSLTPGEC</sequence>
<organism evidence="1 2">
    <name type="scientific">Phaeobacter gallaeciensis</name>
    <dbReference type="NCBI Taxonomy" id="60890"/>
    <lineage>
        <taxon>Bacteria</taxon>
        <taxon>Pseudomonadati</taxon>
        <taxon>Pseudomonadota</taxon>
        <taxon>Alphaproteobacteria</taxon>
        <taxon>Rhodobacterales</taxon>
        <taxon>Roseobacteraceae</taxon>
        <taxon>Phaeobacter</taxon>
    </lineage>
</organism>
<keyword evidence="2" id="KW-1185">Reference proteome</keyword>
<reference evidence="1 2" key="1">
    <citation type="submission" date="2016-04" db="EMBL/GenBank/DDBJ databases">
        <authorList>
            <person name="Evans L.H."/>
            <person name="Alamgir A."/>
            <person name="Owens N."/>
            <person name="Weber N.D."/>
            <person name="Virtaneva K."/>
            <person name="Barbian K."/>
            <person name="Babar A."/>
            <person name="Rosenke K."/>
        </authorList>
    </citation>
    <scope>NUCLEOTIDE SEQUENCE [LARGE SCALE GENOMIC DNA]</scope>
    <source>
        <strain evidence="1 2">JL2886</strain>
    </source>
</reference>
<proteinExistence type="predicted"/>